<dbReference type="InterPro" id="IPR026022">
    <property type="entry name" value="PhoU_dom"/>
</dbReference>
<evidence type="ECO:0000256" key="1">
    <source>
        <dbReference type="ARBA" id="ARBA00004496"/>
    </source>
</evidence>
<keyword evidence="11" id="KW-1185">Reference proteome</keyword>
<dbReference type="InterPro" id="IPR028366">
    <property type="entry name" value="PhoU"/>
</dbReference>
<evidence type="ECO:0000256" key="4">
    <source>
        <dbReference type="ARBA" id="ARBA00022448"/>
    </source>
</evidence>
<gene>
    <name evidence="10" type="ORF">EG19_12260</name>
</gene>
<dbReference type="STRING" id="1312852.EG19_12260"/>
<protein>
    <recommendedName>
        <fullName evidence="8">Phosphate-specific transport system accessory protein PhoU</fullName>
    </recommendedName>
</protein>
<comment type="caution">
    <text evidence="10">The sequence shown here is derived from an EMBL/GenBank/DDBJ whole genome shotgun (WGS) entry which is preliminary data.</text>
</comment>
<evidence type="ECO:0000256" key="6">
    <source>
        <dbReference type="ARBA" id="ARBA00022592"/>
    </source>
</evidence>
<keyword evidence="5 8" id="KW-0963">Cytoplasm</keyword>
<feature type="domain" description="PhoU" evidence="9">
    <location>
        <begin position="17"/>
        <end position="103"/>
    </location>
</feature>
<dbReference type="PIRSF" id="PIRSF003107">
    <property type="entry name" value="PhoU"/>
    <property type="match status" value="1"/>
</dbReference>
<accession>A0A062XTS1</accession>
<evidence type="ECO:0000256" key="7">
    <source>
        <dbReference type="ARBA" id="ARBA00056181"/>
    </source>
</evidence>
<organism evidence="10 11">
    <name type="scientific">Thermoanaerobaculum aquaticum</name>
    <dbReference type="NCBI Taxonomy" id="1312852"/>
    <lineage>
        <taxon>Bacteria</taxon>
        <taxon>Pseudomonadati</taxon>
        <taxon>Acidobacteriota</taxon>
        <taxon>Thermoanaerobaculia</taxon>
        <taxon>Thermoanaerobaculales</taxon>
        <taxon>Thermoanaerobaculaceae</taxon>
        <taxon>Thermoanaerobaculum</taxon>
    </lineage>
</organism>
<keyword evidence="6 8" id="KW-0592">Phosphate transport</keyword>
<dbReference type="RefSeq" id="WP_038047945.1">
    <property type="nucleotide sequence ID" value="NZ_JMFG01000009.1"/>
</dbReference>
<dbReference type="PANTHER" id="PTHR42930">
    <property type="entry name" value="PHOSPHATE-SPECIFIC TRANSPORT SYSTEM ACCESSORY PROTEIN PHOU"/>
    <property type="match status" value="1"/>
</dbReference>
<evidence type="ECO:0000256" key="3">
    <source>
        <dbReference type="ARBA" id="ARBA00011738"/>
    </source>
</evidence>
<comment type="subcellular location">
    <subcellularLocation>
        <location evidence="1 8">Cytoplasm</location>
    </subcellularLocation>
</comment>
<name>A0A062XTS1_9BACT</name>
<comment type="similarity">
    <text evidence="2 8">Belongs to the PhoU family.</text>
</comment>
<feature type="domain" description="PhoU" evidence="9">
    <location>
        <begin position="119"/>
        <end position="204"/>
    </location>
</feature>
<evidence type="ECO:0000256" key="5">
    <source>
        <dbReference type="ARBA" id="ARBA00022490"/>
    </source>
</evidence>
<dbReference type="SUPFAM" id="SSF109755">
    <property type="entry name" value="PhoU-like"/>
    <property type="match status" value="1"/>
</dbReference>
<evidence type="ECO:0000256" key="8">
    <source>
        <dbReference type="PIRNR" id="PIRNR003107"/>
    </source>
</evidence>
<dbReference type="NCBIfam" id="TIGR02135">
    <property type="entry name" value="phoU_full"/>
    <property type="match status" value="1"/>
</dbReference>
<dbReference type="Proteomes" id="UP000027284">
    <property type="component" value="Unassembled WGS sequence"/>
</dbReference>
<evidence type="ECO:0000313" key="11">
    <source>
        <dbReference type="Proteomes" id="UP000027284"/>
    </source>
</evidence>
<evidence type="ECO:0000256" key="2">
    <source>
        <dbReference type="ARBA" id="ARBA00008107"/>
    </source>
</evidence>
<dbReference type="GO" id="GO:0045936">
    <property type="term" value="P:negative regulation of phosphate metabolic process"/>
    <property type="evidence" value="ECO:0007669"/>
    <property type="project" value="InterPro"/>
</dbReference>
<keyword evidence="4 8" id="KW-0813">Transport</keyword>
<dbReference type="Gene3D" id="1.20.58.220">
    <property type="entry name" value="Phosphate transport system protein phou homolog 2, domain 2"/>
    <property type="match status" value="2"/>
</dbReference>
<dbReference type="InterPro" id="IPR038078">
    <property type="entry name" value="PhoU-like_sf"/>
</dbReference>
<evidence type="ECO:0000259" key="9">
    <source>
        <dbReference type="Pfam" id="PF01895"/>
    </source>
</evidence>
<dbReference type="GO" id="GO:0006817">
    <property type="term" value="P:phosphate ion transport"/>
    <property type="evidence" value="ECO:0007669"/>
    <property type="project" value="UniProtKB-KW"/>
</dbReference>
<sequence>MERPIDLELKKLKEQLLTMAGEVEQQLSLAVRSLVERDSPAAQEVIAADERVDRREKEVDRTAVEIIVRERPLASDLRLVITATKIAPDLERVGDHAVNIAEQALVLNRMPPLKPFVTLPRMADIAKEMLRQALTAYVEHDASLARQVIARDDVVDALHEEVFRELLTYMLGDPQTIPRALALILITRSLERIADQATNIAEQVVYLVEGQDIRHVHGGEGAGA</sequence>
<dbReference type="GO" id="GO:0030643">
    <property type="term" value="P:intracellular phosphate ion homeostasis"/>
    <property type="evidence" value="ECO:0007669"/>
    <property type="project" value="InterPro"/>
</dbReference>
<dbReference type="EMBL" id="JMFG01000009">
    <property type="protein sequence ID" value="KDA54248.1"/>
    <property type="molecule type" value="Genomic_DNA"/>
</dbReference>
<dbReference type="OrthoDB" id="9814256at2"/>
<dbReference type="Pfam" id="PF01895">
    <property type="entry name" value="PhoU"/>
    <property type="match status" value="2"/>
</dbReference>
<dbReference type="PANTHER" id="PTHR42930:SF3">
    <property type="entry name" value="PHOSPHATE-SPECIFIC TRANSPORT SYSTEM ACCESSORY PROTEIN PHOU"/>
    <property type="match status" value="1"/>
</dbReference>
<evidence type="ECO:0000313" key="10">
    <source>
        <dbReference type="EMBL" id="KDA54248.1"/>
    </source>
</evidence>
<dbReference type="GO" id="GO:0005737">
    <property type="term" value="C:cytoplasm"/>
    <property type="evidence" value="ECO:0007669"/>
    <property type="project" value="UniProtKB-SubCell"/>
</dbReference>
<reference evidence="10 11" key="1">
    <citation type="submission" date="2014-04" db="EMBL/GenBank/DDBJ databases">
        <title>The Genome Sequence of Thermoanaerobaculum aquaticum MP-01, The First Cultivated Group 23 Acidobacterium.</title>
        <authorList>
            <person name="Stamps B.W."/>
            <person name="Losey N.A."/>
            <person name="Lawson P.A."/>
            <person name="Stevenson B.S."/>
        </authorList>
    </citation>
    <scope>NUCLEOTIDE SEQUENCE [LARGE SCALE GENOMIC DNA]</scope>
    <source>
        <strain evidence="10 11">MP-01</strain>
    </source>
</reference>
<comment type="subunit">
    <text evidence="3 8">Homodimer.</text>
</comment>
<proteinExistence type="inferred from homology"/>
<comment type="function">
    <text evidence="7 8">Plays a role in the regulation of phosphate uptake.</text>
</comment>
<dbReference type="AlphaFoldDB" id="A0A062XTS1"/>
<dbReference type="FunFam" id="1.20.58.220:FF:000004">
    <property type="entry name" value="Phosphate-specific transport system accessory protein PhoU"/>
    <property type="match status" value="1"/>
</dbReference>